<evidence type="ECO:0000256" key="10">
    <source>
        <dbReference type="RuleBase" id="RU000418"/>
    </source>
</evidence>
<keyword evidence="9" id="KW-0963">Cytoplasm</keyword>
<comment type="subunit">
    <text evidence="9 11">Forms a cylinder of 14 subunits composed of two heptameric rings stacked back-to-back. Interacts with the co-chaperonin GroES.</text>
</comment>
<evidence type="ECO:0000256" key="8">
    <source>
        <dbReference type="ARBA" id="ARBA00025702"/>
    </source>
</evidence>
<dbReference type="OrthoDB" id="9766614at2"/>
<protein>
    <recommendedName>
        <fullName evidence="9">Chaperonin GroEL</fullName>
        <ecNumber evidence="9">5.6.1.7</ecNumber>
    </recommendedName>
    <alternativeName>
        <fullName evidence="9">60 kDa chaperonin</fullName>
    </alternativeName>
    <alternativeName>
        <fullName evidence="9">Chaperonin-60</fullName>
        <shortName evidence="9">Cpn60</shortName>
    </alternativeName>
</protein>
<dbReference type="Proteomes" id="UP000431901">
    <property type="component" value="Unassembled WGS sequence"/>
</dbReference>
<comment type="caution">
    <text evidence="12">The sequence shown here is derived from an EMBL/GenBank/DDBJ whole genome shotgun (WGS) entry which is preliminary data.</text>
</comment>
<comment type="similarity">
    <text evidence="3 9 10">Belongs to the chaperonin (HSP60) family.</text>
</comment>
<feature type="binding site" evidence="9">
    <location>
        <begin position="86"/>
        <end position="90"/>
    </location>
    <ligand>
        <name>ATP</name>
        <dbReference type="ChEBI" id="CHEBI:30616"/>
    </ligand>
</feature>
<dbReference type="CDD" id="cd03344">
    <property type="entry name" value="GroEL"/>
    <property type="match status" value="1"/>
</dbReference>
<dbReference type="GO" id="GO:0009986">
    <property type="term" value="C:cell surface"/>
    <property type="evidence" value="ECO:0007669"/>
    <property type="project" value="UniProtKB-SubCell"/>
</dbReference>
<dbReference type="RefSeq" id="WP_161100950.1">
    <property type="nucleotide sequence ID" value="NZ_JBHLYI010000009.1"/>
</dbReference>
<feature type="binding site" evidence="9">
    <location>
        <position position="413"/>
    </location>
    <ligand>
        <name>ATP</name>
        <dbReference type="ChEBI" id="CHEBI:30616"/>
    </ligand>
</feature>
<dbReference type="GO" id="GO:0005737">
    <property type="term" value="C:cytoplasm"/>
    <property type="evidence" value="ECO:0007669"/>
    <property type="project" value="UniProtKB-SubCell"/>
</dbReference>
<keyword evidence="7 9" id="KW-0413">Isomerase</keyword>
<dbReference type="GO" id="GO:0042603">
    <property type="term" value="C:capsule"/>
    <property type="evidence" value="ECO:0007669"/>
    <property type="project" value="UniProtKB-SubCell"/>
</dbReference>
<dbReference type="Gene3D" id="3.50.7.10">
    <property type="entry name" value="GroEL"/>
    <property type="match status" value="1"/>
</dbReference>
<dbReference type="InterPro" id="IPR027410">
    <property type="entry name" value="TCP-1-like_intermed_sf"/>
</dbReference>
<dbReference type="GO" id="GO:0005524">
    <property type="term" value="F:ATP binding"/>
    <property type="evidence" value="ECO:0007669"/>
    <property type="project" value="UniProtKB-UniRule"/>
</dbReference>
<dbReference type="HAMAP" id="MF_00600">
    <property type="entry name" value="CH60"/>
    <property type="match status" value="1"/>
</dbReference>
<organism evidence="12 13">
    <name type="scientific">Actinomadura rayongensis</name>
    <dbReference type="NCBI Taxonomy" id="1429076"/>
    <lineage>
        <taxon>Bacteria</taxon>
        <taxon>Bacillati</taxon>
        <taxon>Actinomycetota</taxon>
        <taxon>Actinomycetes</taxon>
        <taxon>Streptosporangiales</taxon>
        <taxon>Thermomonosporaceae</taxon>
        <taxon>Actinomadura</taxon>
    </lineage>
</organism>
<dbReference type="Gene3D" id="3.30.260.10">
    <property type="entry name" value="TCP-1-like chaperonin intermediate domain"/>
    <property type="match status" value="1"/>
</dbReference>
<comment type="subcellular location">
    <subcellularLocation>
        <location evidence="2">Cell surface</location>
    </subcellularLocation>
    <subcellularLocation>
        <location evidence="9">Cytoplasm</location>
    </subcellularLocation>
    <subcellularLocation>
        <location evidence="8">Secreted</location>
        <location evidence="8">Capsule</location>
    </subcellularLocation>
    <subcellularLocation>
        <location evidence="1">Secreted</location>
        <location evidence="1">Cell wall</location>
    </subcellularLocation>
</comment>
<feature type="binding site" evidence="9">
    <location>
        <position position="493"/>
    </location>
    <ligand>
        <name>ATP</name>
        <dbReference type="ChEBI" id="CHEBI:30616"/>
    </ligand>
</feature>
<dbReference type="GO" id="GO:0042026">
    <property type="term" value="P:protein refolding"/>
    <property type="evidence" value="ECO:0007669"/>
    <property type="project" value="UniProtKB-UniRule"/>
</dbReference>
<dbReference type="GO" id="GO:0009408">
    <property type="term" value="P:response to heat"/>
    <property type="evidence" value="ECO:0007669"/>
    <property type="project" value="UniProtKB-ARBA"/>
</dbReference>
<evidence type="ECO:0000256" key="5">
    <source>
        <dbReference type="ARBA" id="ARBA00022840"/>
    </source>
</evidence>
<dbReference type="NCBIfam" id="TIGR02348">
    <property type="entry name" value="GroEL"/>
    <property type="match status" value="1"/>
</dbReference>
<dbReference type="InterPro" id="IPR018370">
    <property type="entry name" value="Chaperonin_Cpn60_CS"/>
</dbReference>
<dbReference type="PANTHER" id="PTHR45633">
    <property type="entry name" value="60 KDA HEAT SHOCK PROTEIN, MITOCHONDRIAL"/>
    <property type="match status" value="1"/>
</dbReference>
<dbReference type="GO" id="GO:0140662">
    <property type="term" value="F:ATP-dependent protein folding chaperone"/>
    <property type="evidence" value="ECO:0007669"/>
    <property type="project" value="InterPro"/>
</dbReference>
<keyword evidence="6 9" id="KW-0143">Chaperone</keyword>
<dbReference type="GO" id="GO:0051082">
    <property type="term" value="F:unfolded protein binding"/>
    <property type="evidence" value="ECO:0007669"/>
    <property type="project" value="UniProtKB-UniRule"/>
</dbReference>
<dbReference type="Pfam" id="PF00118">
    <property type="entry name" value="Cpn60_TCP1"/>
    <property type="match status" value="1"/>
</dbReference>
<comment type="caution">
    <text evidence="9">Lacks conserved residue(s) required for the propagation of feature annotation.</text>
</comment>
<evidence type="ECO:0000256" key="7">
    <source>
        <dbReference type="ARBA" id="ARBA00023235"/>
    </source>
</evidence>
<evidence type="ECO:0000256" key="2">
    <source>
        <dbReference type="ARBA" id="ARBA00004241"/>
    </source>
</evidence>
<dbReference type="SUPFAM" id="SSF48592">
    <property type="entry name" value="GroEL equatorial domain-like"/>
    <property type="match status" value="1"/>
</dbReference>
<evidence type="ECO:0000256" key="4">
    <source>
        <dbReference type="ARBA" id="ARBA00022741"/>
    </source>
</evidence>
<dbReference type="InterPro" id="IPR027413">
    <property type="entry name" value="GROEL-like_equatorial_sf"/>
</dbReference>
<proteinExistence type="inferred from homology"/>
<dbReference type="EMBL" id="WUTW01000001">
    <property type="protein sequence ID" value="MXQ62692.1"/>
    <property type="molecule type" value="Genomic_DNA"/>
</dbReference>
<dbReference type="GO" id="GO:0016853">
    <property type="term" value="F:isomerase activity"/>
    <property type="evidence" value="ECO:0007669"/>
    <property type="project" value="UniProtKB-KW"/>
</dbReference>
<dbReference type="Gene3D" id="1.10.560.10">
    <property type="entry name" value="GroEL-like equatorial domain"/>
    <property type="match status" value="1"/>
</dbReference>
<dbReference type="InterPro" id="IPR027409">
    <property type="entry name" value="GroEL-like_apical_dom_sf"/>
</dbReference>
<feature type="binding site" evidence="9">
    <location>
        <begin position="477"/>
        <end position="479"/>
    </location>
    <ligand>
        <name>ATP</name>
        <dbReference type="ChEBI" id="CHEBI:30616"/>
    </ligand>
</feature>
<dbReference type="NCBIfam" id="NF009487">
    <property type="entry name" value="PRK12849.1"/>
    <property type="match status" value="1"/>
</dbReference>
<keyword evidence="4 9" id="KW-0547">Nucleotide-binding</keyword>
<comment type="function">
    <text evidence="9 11">Together with its co-chaperonin GroES, plays an essential role in assisting protein folding. The GroEL-GroES system forms a nano-cage that allows encapsulation of the non-native substrate proteins and provides a physical environment optimized to promote and accelerate protein folding.</text>
</comment>
<evidence type="ECO:0000256" key="1">
    <source>
        <dbReference type="ARBA" id="ARBA00004191"/>
    </source>
</evidence>
<dbReference type="NCBIfam" id="NF009489">
    <property type="entry name" value="PRK12851.1"/>
    <property type="match status" value="1"/>
</dbReference>
<accession>A0A6I4W7L0</accession>
<gene>
    <name evidence="9 12" type="primary">groL</name>
    <name evidence="9" type="synonym">groEL</name>
    <name evidence="12" type="ORF">GQ466_01440</name>
</gene>
<name>A0A6I4W7L0_9ACTN</name>
<sequence>MAKILEFDEDARRALERGVNALADAVKVTIGPRGRNVVIDKKFGAPTITNDGVTIAREVELEDPYENLGAQLAKEVATKTNDVAGDGTTTATVLAQALVREGLRNVAAGASPLSLKRGIDAAAQYVSDQLLKTAREVGEKSEIAHVATISAQDAKIGELIAEAFDKVGKDGVITVEEAHTMGLELEFTEGLQFDKGYLSPQMVTDTERMEGVLEDAYVLIVDGKISNVQEFLPIAEKVAQTKKPLLVVAEDVEGEALALLVANKIRGTFTSIAVKAPGFGDRRKAMLGDMAVLTGGQVISEQIGLKLDSVDLEHLGRARRVTVTKDATTIVDGAGSADDIHGRVAQIKVEIENSDSDWDREKLQERLAKLSGGVCVLRVGAATEVELKEKKHRLEDAISATRAAIEEGIVSGGGSALVHVATADFDALGLSGDEATGAEALRRALVEPLRWISENAGQEGYVVVSKVRELDAGHGFNAATGEYGDLVAQGVIDPVKVTRSAVTNAASIAGMLLTTEALVVEKPEEADEAAGGHGHGHGHGH</sequence>
<evidence type="ECO:0000256" key="3">
    <source>
        <dbReference type="ARBA" id="ARBA00006607"/>
    </source>
</evidence>
<feature type="binding site" evidence="9">
    <location>
        <begin position="29"/>
        <end position="32"/>
    </location>
    <ligand>
        <name>ATP</name>
        <dbReference type="ChEBI" id="CHEBI:30616"/>
    </ligand>
</feature>
<reference evidence="12 13" key="1">
    <citation type="submission" date="2019-12" db="EMBL/GenBank/DDBJ databases">
        <title>Nocardia macrotermitis sp. nov. and Nocardia aurantia sp. nov., isolated from the gut of the fungus growing-termite Macrotermes natalensis.</title>
        <authorList>
            <person name="Christine B."/>
            <person name="Rene B."/>
        </authorList>
    </citation>
    <scope>NUCLEOTIDE SEQUENCE [LARGE SCALE GENOMIC DNA]</scope>
    <source>
        <strain evidence="12 13">DSM 102126</strain>
    </source>
</reference>
<dbReference type="AlphaFoldDB" id="A0A6I4W7L0"/>
<keyword evidence="13" id="KW-1185">Reference proteome</keyword>
<dbReference type="SUPFAM" id="SSF54849">
    <property type="entry name" value="GroEL-intermediate domain like"/>
    <property type="match status" value="1"/>
</dbReference>
<dbReference type="InterPro" id="IPR001844">
    <property type="entry name" value="Cpn60/GroEL"/>
</dbReference>
<dbReference type="SUPFAM" id="SSF52029">
    <property type="entry name" value="GroEL apical domain-like"/>
    <property type="match status" value="1"/>
</dbReference>
<evidence type="ECO:0000256" key="6">
    <source>
        <dbReference type="ARBA" id="ARBA00023186"/>
    </source>
</evidence>
<dbReference type="NCBIfam" id="NF000592">
    <property type="entry name" value="PRK00013.1"/>
    <property type="match status" value="1"/>
</dbReference>
<dbReference type="PROSITE" id="PS00296">
    <property type="entry name" value="CHAPERONINS_CPN60"/>
    <property type="match status" value="1"/>
</dbReference>
<keyword evidence="5 9" id="KW-0067">ATP-binding</keyword>
<dbReference type="InterPro" id="IPR002423">
    <property type="entry name" value="Cpn60/GroEL/TCP-1"/>
</dbReference>
<dbReference type="EC" id="5.6.1.7" evidence="9"/>
<dbReference type="NCBIfam" id="NF009488">
    <property type="entry name" value="PRK12850.1"/>
    <property type="match status" value="1"/>
</dbReference>
<dbReference type="PRINTS" id="PR00298">
    <property type="entry name" value="CHAPERONIN60"/>
</dbReference>
<evidence type="ECO:0000256" key="11">
    <source>
        <dbReference type="RuleBase" id="RU000419"/>
    </source>
</evidence>
<evidence type="ECO:0000256" key="9">
    <source>
        <dbReference type="HAMAP-Rule" id="MF_00600"/>
    </source>
</evidence>
<dbReference type="FunFam" id="3.50.7.10:FF:000001">
    <property type="entry name" value="60 kDa chaperonin"/>
    <property type="match status" value="1"/>
</dbReference>
<evidence type="ECO:0000313" key="13">
    <source>
        <dbReference type="Proteomes" id="UP000431901"/>
    </source>
</evidence>
<evidence type="ECO:0000313" key="12">
    <source>
        <dbReference type="EMBL" id="MXQ62692.1"/>
    </source>
</evidence>